<dbReference type="Gene3D" id="3.40.1410.10">
    <property type="entry name" value="Chorismate lyase-like"/>
    <property type="match status" value="1"/>
</dbReference>
<dbReference type="Proteomes" id="UP001299970">
    <property type="component" value="Unassembled WGS sequence"/>
</dbReference>
<evidence type="ECO:0000313" key="6">
    <source>
        <dbReference type="Proteomes" id="UP001299970"/>
    </source>
</evidence>
<evidence type="ECO:0000256" key="3">
    <source>
        <dbReference type="ARBA" id="ARBA00023163"/>
    </source>
</evidence>
<dbReference type="InterPro" id="IPR050679">
    <property type="entry name" value="Bact_HTH_transcr_reg"/>
</dbReference>
<dbReference type="InterPro" id="IPR000524">
    <property type="entry name" value="Tscrpt_reg_HTH_GntR"/>
</dbReference>
<dbReference type="InterPro" id="IPR036388">
    <property type="entry name" value="WH-like_DNA-bd_sf"/>
</dbReference>
<dbReference type="InterPro" id="IPR036390">
    <property type="entry name" value="WH_DNA-bd_sf"/>
</dbReference>
<dbReference type="PANTHER" id="PTHR44846">
    <property type="entry name" value="MANNOSYL-D-GLYCERATE TRANSPORT/METABOLISM SYSTEM REPRESSOR MNGR-RELATED"/>
    <property type="match status" value="1"/>
</dbReference>
<evidence type="ECO:0000313" key="5">
    <source>
        <dbReference type="EMBL" id="MCH6165609.1"/>
    </source>
</evidence>
<keyword evidence="2" id="KW-0238">DNA-binding</keyword>
<dbReference type="PROSITE" id="PS50949">
    <property type="entry name" value="HTH_GNTR"/>
    <property type="match status" value="1"/>
</dbReference>
<sequence length="257" mass="27694">MSTELLDRAPTLDRRHGLPVHTQIEQWLMNEITHGQIATGDRLPGERALAAALRVSRMTLRQALDGLARRGVLIRQPGRTGGAFVAEPKIDCDLTGLAGFTEQMRRAHRRAGAEVLSACTIAADQEVAAALCIPVGAAVHELVRVRSADGTPLALERSWLPAEHLADLLDHPLTGSIYDLLADHFGLAPHTAVEYLESVSAGAADAAALGVPRGTALMSVERVAQSVAGLPVEFARDVYRADRVRLMVRTDVRSRQD</sequence>
<dbReference type="Pfam" id="PF00392">
    <property type="entry name" value="GntR"/>
    <property type="match status" value="1"/>
</dbReference>
<dbReference type="InterPro" id="IPR011663">
    <property type="entry name" value="UTRA"/>
</dbReference>
<dbReference type="Gene3D" id="1.10.10.10">
    <property type="entry name" value="Winged helix-like DNA-binding domain superfamily/Winged helix DNA-binding domain"/>
    <property type="match status" value="1"/>
</dbReference>
<name>A0ABS9TAN6_9PSEU</name>
<organism evidence="5 6">
    <name type="scientific">Pseudonocardia alaniniphila</name>
    <dbReference type="NCBI Taxonomy" id="75291"/>
    <lineage>
        <taxon>Bacteria</taxon>
        <taxon>Bacillati</taxon>
        <taxon>Actinomycetota</taxon>
        <taxon>Actinomycetes</taxon>
        <taxon>Pseudonocardiales</taxon>
        <taxon>Pseudonocardiaceae</taxon>
        <taxon>Pseudonocardia</taxon>
    </lineage>
</organism>
<dbReference type="EMBL" id="JAKXMK010000006">
    <property type="protein sequence ID" value="MCH6165609.1"/>
    <property type="molecule type" value="Genomic_DNA"/>
</dbReference>
<protein>
    <submittedName>
        <fullName evidence="5">GntR family transcriptional regulator</fullName>
    </submittedName>
</protein>
<feature type="domain" description="HTH gntR-type" evidence="4">
    <location>
        <begin position="18"/>
        <end position="88"/>
    </location>
</feature>
<gene>
    <name evidence="5" type="ORF">MMF94_07940</name>
</gene>
<comment type="caution">
    <text evidence="5">The sequence shown here is derived from an EMBL/GenBank/DDBJ whole genome shotgun (WGS) entry which is preliminary data.</text>
</comment>
<keyword evidence="1" id="KW-0805">Transcription regulation</keyword>
<dbReference type="SUPFAM" id="SSF46785">
    <property type="entry name" value="Winged helix' DNA-binding domain"/>
    <property type="match status" value="1"/>
</dbReference>
<evidence type="ECO:0000256" key="2">
    <source>
        <dbReference type="ARBA" id="ARBA00023125"/>
    </source>
</evidence>
<dbReference type="PANTHER" id="PTHR44846:SF1">
    <property type="entry name" value="MANNOSYL-D-GLYCERATE TRANSPORT_METABOLISM SYSTEM REPRESSOR MNGR-RELATED"/>
    <property type="match status" value="1"/>
</dbReference>
<dbReference type="Pfam" id="PF07702">
    <property type="entry name" value="UTRA"/>
    <property type="match status" value="1"/>
</dbReference>
<keyword evidence="3" id="KW-0804">Transcription</keyword>
<evidence type="ECO:0000259" key="4">
    <source>
        <dbReference type="PROSITE" id="PS50949"/>
    </source>
</evidence>
<dbReference type="SMART" id="SM00866">
    <property type="entry name" value="UTRA"/>
    <property type="match status" value="1"/>
</dbReference>
<dbReference type="PRINTS" id="PR00035">
    <property type="entry name" value="HTHGNTR"/>
</dbReference>
<accession>A0ABS9TAN6</accession>
<dbReference type="RefSeq" id="WP_241035640.1">
    <property type="nucleotide sequence ID" value="NZ_BAAAJF010000024.1"/>
</dbReference>
<dbReference type="SUPFAM" id="SSF64288">
    <property type="entry name" value="Chorismate lyase-like"/>
    <property type="match status" value="1"/>
</dbReference>
<dbReference type="CDD" id="cd07377">
    <property type="entry name" value="WHTH_GntR"/>
    <property type="match status" value="1"/>
</dbReference>
<evidence type="ECO:0000256" key="1">
    <source>
        <dbReference type="ARBA" id="ARBA00023015"/>
    </source>
</evidence>
<proteinExistence type="predicted"/>
<reference evidence="5 6" key="1">
    <citation type="submission" date="2022-03" db="EMBL/GenBank/DDBJ databases">
        <title>Pseudonocardia alaer sp. nov., a novel actinomycete isolated from reed forest soil.</title>
        <authorList>
            <person name="Wang L."/>
        </authorList>
    </citation>
    <scope>NUCLEOTIDE SEQUENCE [LARGE SCALE GENOMIC DNA]</scope>
    <source>
        <strain evidence="5 6">Y-16303</strain>
    </source>
</reference>
<keyword evidence="6" id="KW-1185">Reference proteome</keyword>
<dbReference type="InterPro" id="IPR028978">
    <property type="entry name" value="Chorismate_lyase_/UTRA_dom_sf"/>
</dbReference>
<dbReference type="SMART" id="SM00345">
    <property type="entry name" value="HTH_GNTR"/>
    <property type="match status" value="1"/>
</dbReference>